<name>A0A6J5YT66_9ZZZZ</name>
<protein>
    <submittedName>
        <fullName evidence="1">Unannotated protein</fullName>
    </submittedName>
</protein>
<evidence type="ECO:0000313" key="3">
    <source>
        <dbReference type="EMBL" id="CAB4865771.1"/>
    </source>
</evidence>
<evidence type="ECO:0000313" key="2">
    <source>
        <dbReference type="EMBL" id="CAB4673550.1"/>
    </source>
</evidence>
<proteinExistence type="predicted"/>
<dbReference type="EMBL" id="CAFBNN010000055">
    <property type="protein sequence ID" value="CAB4951848.1"/>
    <property type="molecule type" value="Genomic_DNA"/>
</dbReference>
<dbReference type="EMBL" id="CAEZXF010000030">
    <property type="protein sequence ID" value="CAB4673550.1"/>
    <property type="molecule type" value="Genomic_DNA"/>
</dbReference>
<evidence type="ECO:0000313" key="4">
    <source>
        <dbReference type="EMBL" id="CAB4951848.1"/>
    </source>
</evidence>
<dbReference type="AlphaFoldDB" id="A0A6J5YT66"/>
<evidence type="ECO:0000313" key="1">
    <source>
        <dbReference type="EMBL" id="CAB4331200.1"/>
    </source>
</evidence>
<gene>
    <name evidence="2" type="ORF">UFOPK2355_00205</name>
    <name evidence="3" type="ORF">UFOPK3295_00672</name>
    <name evidence="4" type="ORF">UFOPK3797_00562</name>
    <name evidence="1" type="ORF">UFOPK4028_00183</name>
</gene>
<sequence length="133" mass="15370">MSFNDKNLTPCDQMLPSIILYIDHEIFEDDQLSVVETHFSECPGCLQVMEQETKTLNQVRALLCNALNEQAPEDLTNKINLTIEDIYNQMLQSNQPQTITEFTYTQTTYTEFTPDGATQIEITSEIRRQFPLE</sequence>
<dbReference type="EMBL" id="CAFBLG010000056">
    <property type="protein sequence ID" value="CAB4865771.1"/>
    <property type="molecule type" value="Genomic_DNA"/>
</dbReference>
<dbReference type="EMBL" id="CAESAC010000013">
    <property type="protein sequence ID" value="CAB4331200.1"/>
    <property type="molecule type" value="Genomic_DNA"/>
</dbReference>
<accession>A0A6J5YT66</accession>
<organism evidence="1">
    <name type="scientific">freshwater metagenome</name>
    <dbReference type="NCBI Taxonomy" id="449393"/>
    <lineage>
        <taxon>unclassified sequences</taxon>
        <taxon>metagenomes</taxon>
        <taxon>ecological metagenomes</taxon>
    </lineage>
</organism>
<reference evidence="1" key="1">
    <citation type="submission" date="2020-05" db="EMBL/GenBank/DDBJ databases">
        <authorList>
            <person name="Chiriac C."/>
            <person name="Salcher M."/>
            <person name="Ghai R."/>
            <person name="Kavagutti S V."/>
        </authorList>
    </citation>
    <scope>NUCLEOTIDE SEQUENCE</scope>
</reference>